<comment type="caution">
    <text evidence="1">The sequence shown here is derived from an EMBL/GenBank/DDBJ whole genome shotgun (WGS) entry which is preliminary data.</text>
</comment>
<proteinExistence type="predicted"/>
<reference evidence="1 2" key="1">
    <citation type="submission" date="2020-08" db="EMBL/GenBank/DDBJ databases">
        <title>A Genomic Blueprint of the Chicken Gut Microbiome.</title>
        <authorList>
            <person name="Gilroy R."/>
            <person name="Ravi A."/>
            <person name="Getino M."/>
            <person name="Pursley I."/>
            <person name="Horton D.L."/>
            <person name="Alikhan N.-F."/>
            <person name="Baker D."/>
            <person name="Gharbi K."/>
            <person name="Hall N."/>
            <person name="Watson M."/>
            <person name="Adriaenssens E.M."/>
            <person name="Foster-Nyarko E."/>
            <person name="Jarju S."/>
            <person name="Secka A."/>
            <person name="Antonio M."/>
            <person name="Oren A."/>
            <person name="Chaudhuri R."/>
            <person name="La Ragione R.M."/>
            <person name="Hildebrand F."/>
            <person name="Pallen M.J."/>
        </authorList>
    </citation>
    <scope>NUCLEOTIDE SEQUENCE [LARGE SCALE GENOMIC DNA]</scope>
    <source>
        <strain evidence="1 2">Sa1CVA4</strain>
    </source>
</reference>
<dbReference type="SUPFAM" id="SSF52266">
    <property type="entry name" value="SGNH hydrolase"/>
    <property type="match status" value="1"/>
</dbReference>
<dbReference type="EMBL" id="JACSPS010000001">
    <property type="protein sequence ID" value="MBD8017333.1"/>
    <property type="molecule type" value="Genomic_DNA"/>
</dbReference>
<gene>
    <name evidence="1" type="ORF">H9628_02510</name>
</gene>
<protein>
    <submittedName>
        <fullName evidence="1">G-D-S-L family lipolytic protein</fullName>
    </submittedName>
</protein>
<keyword evidence="2" id="KW-1185">Reference proteome</keyword>
<accession>A0ABR8WJU0</accession>
<sequence>MKRILISTIAVSALLFNVSCDTDFDQDVNDIVVTSGEANFSKYVALGNSLTSGYRDNALYIDGQNESYPNMLAMQMKMAGGGEFKQPMMPNNTGGFTNLFNQATGDFAGKYTLGVVCGALSPSPTAPEAALDNIAAQGPYQNLGIPGAKSFHLGVATYGSANPYYARFSTGVSPVAAAVAQAPTFFSLWIGNNDVLSYATSGGIGVDQTGNFNPVTYGSNDITDPTVFAGTISQYIAALTANGAKGVIANIPNVTAIPYFKTVPSMPISGLSDAQATQLNGAYAPYNAGILQLKNAGILSEAEYQNRIIRFTAGAVANGAVILDKELKDLTSYNPALKSYRQTTMKDLITLPAAALLKPYDATCNPRGISAGTAVPLEDRYVLTEKETERVLAATTAYNASLKSIASSKGLAFVDANAKMLELSKASGIQYDGVKYNATFVTGGTFSLDGVHLTGRGYALIANEFIKAINSKYRSTLPMVNVNSYSGVKFP</sequence>
<dbReference type="Gene3D" id="3.40.50.1110">
    <property type="entry name" value="SGNH hydrolase"/>
    <property type="match status" value="2"/>
</dbReference>
<organism evidence="1 2">
    <name type="scientific">Kaistella pullorum</name>
    <dbReference type="NCBI Taxonomy" id="2763074"/>
    <lineage>
        <taxon>Bacteria</taxon>
        <taxon>Pseudomonadati</taxon>
        <taxon>Bacteroidota</taxon>
        <taxon>Flavobacteriia</taxon>
        <taxon>Flavobacteriales</taxon>
        <taxon>Weeksellaceae</taxon>
        <taxon>Chryseobacterium group</taxon>
        <taxon>Kaistella</taxon>
    </lineage>
</organism>
<dbReference type="Proteomes" id="UP000626242">
    <property type="component" value="Unassembled WGS sequence"/>
</dbReference>
<evidence type="ECO:0000313" key="2">
    <source>
        <dbReference type="Proteomes" id="UP000626242"/>
    </source>
</evidence>
<name>A0ABR8WJU0_9FLAO</name>
<dbReference type="RefSeq" id="WP_251832538.1">
    <property type="nucleotide sequence ID" value="NZ_JACSPS010000001.1"/>
</dbReference>
<evidence type="ECO:0000313" key="1">
    <source>
        <dbReference type="EMBL" id="MBD8017333.1"/>
    </source>
</evidence>
<dbReference type="InterPro" id="IPR036514">
    <property type="entry name" value="SGNH_hydro_sf"/>
</dbReference>